<dbReference type="InterPro" id="IPR036179">
    <property type="entry name" value="Ig-like_dom_sf"/>
</dbReference>
<dbReference type="GO" id="GO:0005911">
    <property type="term" value="C:cell-cell junction"/>
    <property type="evidence" value="ECO:0007669"/>
    <property type="project" value="TreeGrafter"/>
</dbReference>
<comment type="caution">
    <text evidence="12">The sequence shown here is derived from an EMBL/GenBank/DDBJ whole genome shotgun (WGS) entry which is preliminary data.</text>
</comment>
<dbReference type="PANTHER" id="PTHR11640:SF31">
    <property type="entry name" value="IRREGULAR CHIASM C-ROUGHEST PROTEIN-RELATED"/>
    <property type="match status" value="1"/>
</dbReference>
<feature type="region of interest" description="Disordered" evidence="7">
    <location>
        <begin position="1472"/>
        <end position="1529"/>
    </location>
</feature>
<feature type="domain" description="Ig-like" evidence="10">
    <location>
        <begin position="1105"/>
        <end position="1205"/>
    </location>
</feature>
<gene>
    <name evidence="12" type="ORF">FBUS_02594</name>
</gene>
<evidence type="ECO:0000256" key="6">
    <source>
        <dbReference type="ARBA" id="ARBA00023319"/>
    </source>
</evidence>
<dbReference type="InterPro" id="IPR051275">
    <property type="entry name" value="Cell_adhesion_signaling"/>
</dbReference>
<evidence type="ECO:0000256" key="4">
    <source>
        <dbReference type="ARBA" id="ARBA00023157"/>
    </source>
</evidence>
<dbReference type="SMART" id="SM00060">
    <property type="entry name" value="FN3"/>
    <property type="match status" value="1"/>
</dbReference>
<feature type="compositionally biased region" description="Polar residues" evidence="7">
    <location>
        <begin position="1502"/>
        <end position="1512"/>
    </location>
</feature>
<dbReference type="PANTHER" id="PTHR11640">
    <property type="entry name" value="NEPHRIN"/>
    <property type="match status" value="1"/>
</dbReference>
<evidence type="ECO:0000256" key="8">
    <source>
        <dbReference type="SAM" id="Phobius"/>
    </source>
</evidence>
<evidence type="ECO:0000256" key="2">
    <source>
        <dbReference type="ARBA" id="ARBA00022737"/>
    </source>
</evidence>
<dbReference type="InterPro" id="IPR003961">
    <property type="entry name" value="FN3_dom"/>
</dbReference>
<dbReference type="InterPro" id="IPR013098">
    <property type="entry name" value="Ig_I-set"/>
</dbReference>
<evidence type="ECO:0000259" key="10">
    <source>
        <dbReference type="PROSITE" id="PS50835"/>
    </source>
</evidence>
<dbReference type="Pfam" id="PF13927">
    <property type="entry name" value="Ig_3"/>
    <property type="match status" value="1"/>
</dbReference>
<feature type="domain" description="Ig-like" evidence="10">
    <location>
        <begin position="874"/>
        <end position="968"/>
    </location>
</feature>
<dbReference type="CDD" id="cd00063">
    <property type="entry name" value="FN3"/>
    <property type="match status" value="1"/>
</dbReference>
<keyword evidence="8" id="KW-0812">Transmembrane</keyword>
<evidence type="ECO:0000256" key="5">
    <source>
        <dbReference type="ARBA" id="ARBA00023180"/>
    </source>
</evidence>
<keyword evidence="9" id="KW-0732">Signal</keyword>
<dbReference type="Proteomes" id="UP000728185">
    <property type="component" value="Unassembled WGS sequence"/>
</dbReference>
<feature type="domain" description="Ig-like" evidence="10">
    <location>
        <begin position="738"/>
        <end position="774"/>
    </location>
</feature>
<dbReference type="InterPro" id="IPR013783">
    <property type="entry name" value="Ig-like_fold"/>
</dbReference>
<dbReference type="SUPFAM" id="SSF49265">
    <property type="entry name" value="Fibronectin type III"/>
    <property type="match status" value="1"/>
</dbReference>
<proteinExistence type="predicted"/>
<keyword evidence="4" id="KW-1015">Disulfide bond</keyword>
<evidence type="ECO:0000313" key="12">
    <source>
        <dbReference type="EMBL" id="KAA0184224.1"/>
    </source>
</evidence>
<keyword evidence="8" id="KW-1133">Transmembrane helix</keyword>
<keyword evidence="2" id="KW-0677">Repeat</keyword>
<keyword evidence="13" id="KW-1185">Reference proteome</keyword>
<protein>
    <submittedName>
        <fullName evidence="12">Nephrin</fullName>
    </submittedName>
</protein>
<dbReference type="GO" id="GO:0005886">
    <property type="term" value="C:plasma membrane"/>
    <property type="evidence" value="ECO:0007669"/>
    <property type="project" value="TreeGrafter"/>
</dbReference>
<feature type="signal peptide" evidence="9">
    <location>
        <begin position="1"/>
        <end position="21"/>
    </location>
</feature>
<dbReference type="GO" id="GO:0050839">
    <property type="term" value="F:cell adhesion molecule binding"/>
    <property type="evidence" value="ECO:0007669"/>
    <property type="project" value="TreeGrafter"/>
</dbReference>
<dbReference type="Gene3D" id="2.60.40.10">
    <property type="entry name" value="Immunoglobulins"/>
    <property type="match status" value="8"/>
</dbReference>
<feature type="domain" description="Ig-like" evidence="10">
    <location>
        <begin position="975"/>
        <end position="1098"/>
    </location>
</feature>
<feature type="compositionally biased region" description="Low complexity" evidence="7">
    <location>
        <begin position="1481"/>
        <end position="1501"/>
    </location>
</feature>
<dbReference type="PROSITE" id="PS50835">
    <property type="entry name" value="IG_LIKE"/>
    <property type="match status" value="8"/>
</dbReference>
<evidence type="ECO:0000256" key="3">
    <source>
        <dbReference type="ARBA" id="ARBA00023136"/>
    </source>
</evidence>
<dbReference type="OrthoDB" id="10028801at2759"/>
<dbReference type="Pfam" id="PF07686">
    <property type="entry name" value="V-set"/>
    <property type="match status" value="1"/>
</dbReference>
<dbReference type="Pfam" id="PF00041">
    <property type="entry name" value="fn3"/>
    <property type="match status" value="1"/>
</dbReference>
<evidence type="ECO:0000256" key="7">
    <source>
        <dbReference type="SAM" id="MobiDB-lite"/>
    </source>
</evidence>
<accession>A0A8E0VGA0</accession>
<dbReference type="Pfam" id="PF07679">
    <property type="entry name" value="I-set"/>
    <property type="match status" value="1"/>
</dbReference>
<dbReference type="SMART" id="SM00408">
    <property type="entry name" value="IGc2"/>
    <property type="match status" value="6"/>
</dbReference>
<dbReference type="GO" id="GO:0098609">
    <property type="term" value="P:cell-cell adhesion"/>
    <property type="evidence" value="ECO:0007669"/>
    <property type="project" value="TreeGrafter"/>
</dbReference>
<dbReference type="InterPro" id="IPR003598">
    <property type="entry name" value="Ig_sub2"/>
</dbReference>
<feature type="domain" description="Ig-like" evidence="10">
    <location>
        <begin position="105"/>
        <end position="196"/>
    </location>
</feature>
<organism evidence="12 13">
    <name type="scientific">Fasciolopsis buskii</name>
    <dbReference type="NCBI Taxonomy" id="27845"/>
    <lineage>
        <taxon>Eukaryota</taxon>
        <taxon>Metazoa</taxon>
        <taxon>Spiralia</taxon>
        <taxon>Lophotrochozoa</taxon>
        <taxon>Platyhelminthes</taxon>
        <taxon>Trematoda</taxon>
        <taxon>Digenea</taxon>
        <taxon>Plagiorchiida</taxon>
        <taxon>Echinostomata</taxon>
        <taxon>Echinostomatoidea</taxon>
        <taxon>Fasciolidae</taxon>
        <taxon>Fasciolopsis</taxon>
    </lineage>
</organism>
<evidence type="ECO:0000313" key="13">
    <source>
        <dbReference type="Proteomes" id="UP000728185"/>
    </source>
</evidence>
<comment type="subcellular location">
    <subcellularLocation>
        <location evidence="1">Membrane</location>
        <topology evidence="1">Single-pass type I membrane protein</topology>
    </subcellularLocation>
</comment>
<evidence type="ECO:0000256" key="1">
    <source>
        <dbReference type="ARBA" id="ARBA00004479"/>
    </source>
</evidence>
<keyword evidence="6" id="KW-0393">Immunoglobulin domain</keyword>
<reference evidence="12" key="1">
    <citation type="submission" date="2019-05" db="EMBL/GenBank/DDBJ databases">
        <title>Annotation for the trematode Fasciolopsis buski.</title>
        <authorList>
            <person name="Choi Y.-J."/>
        </authorList>
    </citation>
    <scope>NUCLEOTIDE SEQUENCE</scope>
    <source>
        <strain evidence="12">HT</strain>
        <tissue evidence="12">Whole worm</tissue>
    </source>
</reference>
<keyword evidence="5" id="KW-0325">Glycoprotein</keyword>
<keyword evidence="3 8" id="KW-0472">Membrane</keyword>
<dbReference type="InterPro" id="IPR007110">
    <property type="entry name" value="Ig-like_dom"/>
</dbReference>
<dbReference type="InterPro" id="IPR036116">
    <property type="entry name" value="FN3_sf"/>
</dbReference>
<feature type="domain" description="Ig-like" evidence="10">
    <location>
        <begin position="640"/>
        <end position="729"/>
    </location>
</feature>
<evidence type="ECO:0000256" key="9">
    <source>
        <dbReference type="SAM" id="SignalP"/>
    </source>
</evidence>
<evidence type="ECO:0000259" key="11">
    <source>
        <dbReference type="PROSITE" id="PS50853"/>
    </source>
</evidence>
<sequence length="1850" mass="203552">MADLMSFVSVWLSLILHILNAHSHRSLDLAYSRGNQYPQRTDLLLTLDPKKQQERLGLKSLTPLQSDQSVLLPDLPHPLLSDPLFDSSILTDDAGRVIQSSECTPQERQNRIQCFDKLPEEKYAVSLGNTVNMQCVVLNQHGKVQWRAKKILLGYDRSIPGYQRYRIIGDVGRGEHTLQITDVQLDDAGEYECQVTPVPANNHPLLRRKTELIVLIKPSVPSILYPDVPPPDRQLIISKPDPILRITVLCVAVGGNPPPSFSWILNNQEIPQIKTTPPPRRTPHVHNPWLKLEPMIETQPEAGQSRLTLLKSGLKDGDQLTCSVTNAATQLHHDPHQRNLTTQVTIRVHTPPGPPRIVSPETDHVYLEGDELKAICVASPPGNPLGGLFWRWLLHPPQVDDLSIGQISGLGGRGGARLSDYSSVEAYLHTLNAGLLPGEKAATADPHLVLAPISEDVQPLHYTLNKDKDQLVNTLVIPRITRRYHAAKLVCETGHPVGSAHQTSINIYVKHPPANVTISIDGGTVRQETVAGRREFVVYGRAGEVKTIICRTAPYYRDAQIKWVAQGPDPGLLKAPRELFGQTRTIQTADGYSRVQESRVNVTITEADDRGYIDCRVWGEGDTRVDARVRLDIIYPPGTPTITGYKSLEPIKMAHTLELVCTTFGGNPPPELAWFKDNQQILPSSDVIVMGRQSALKLKIIPQKEDNGAHYHCSARNAATGSEGIRSESIILNVLFPPERIVISFHSPPVVSSGHQLVISCQADTSNPVATISWWHFRCGPAHAFTQALSSSGQKKLTTGRTSGENTKCKSVAMQGTNEKPTPGAHGGLQANSRLWLRPTWHYHMDYIECRTENPDYGPPVWHDRLQLNITFPPQFLGLQAGPEKVVREGQTLRLDLGPYANPPVTSVSWFVNGIPLLLEPSDTKDAEGVFASGRNGELLALHRIKRTHMTNYTVVATNPEAESKAVFFLNVTYPAELVGPVEENITEAENGVANLDCTAQANPSVAIRSFSWYRYVTPKGWPEDSHEAVLQLSPPIPCNESDSAPGRADKLFVHCQQENQFRMSSRLSLYRITEDDVGTYVCEVNNGLGEPVQKRINFLHPFPPTVIRLPRYTKAAGDQGSQVTLNCFIRTEPGPKVAWLKDGQLIQVTEGQLHSKYQIGLKHIRPGLYKATLVLSNLQKTDFGKYQCQAVNLQGEATLDIQMSGTSTPDVPLNLRLLNATMNTLKVAWTQGFDGGLSQTFQVRWRQAETGSMYRYADVAANDNLNAVEYLITDLQPGREYLISVNSMNAKHGASAFTDPIHVRTEFYDDHAGKALRPPLSISGHSDDNALLIIVAACVFGFVVFVINLIVIAFLLKRRRQRQHLARQRKIRSEDGSNLTMTNGFALVRPNQPFDQTGHSDAKNLFKSSEDPITASFISDSAGGCMCCTETRHKPVNSSYVKADSFETFPRPNGHPGHMYGTHVVSPEQTAHLLHHHHQQQQQQQQQHSQPQPQFLPQSSMSRSPDQTMTNIMMPDFGHSTTNQHTPGFSLTHSFHNSNTSDHTQIPLVSPMDVSVSTRQVNISDTNGVPYGVHGNASVKEPLLPAHHQSRLAGQTFYNQYTPRQAPDPTRYAGTLRSPSSLAKMKTDTIVDLPGGSTLPRNSASISLTNPTLMYSGHEKCLEFHATTNDSLEPVTTVNASGGRSAQILSTGLAAFSTNKPTSINTINLPLEATVKTNLEAINQPISSQQLVSIKLPDPVSSLVTCAAPTSPLPSSFYNDASLEYALSSSCTPLLLSLDTGAQLQFAPPNPILMAADPNHGSGAAYSTGYYDFDGAIAAAPILVQAPNPLTYAHLSTLEKVEDKTLSTS</sequence>
<dbReference type="EMBL" id="LUCM01011241">
    <property type="protein sequence ID" value="KAA0184224.1"/>
    <property type="molecule type" value="Genomic_DNA"/>
</dbReference>
<dbReference type="PROSITE" id="PS50853">
    <property type="entry name" value="FN3"/>
    <property type="match status" value="1"/>
</dbReference>
<dbReference type="CDD" id="cd12087">
    <property type="entry name" value="TM_EGFR-like"/>
    <property type="match status" value="1"/>
</dbReference>
<dbReference type="SUPFAM" id="SSF48726">
    <property type="entry name" value="Immunoglobulin"/>
    <property type="match status" value="7"/>
</dbReference>
<dbReference type="CDD" id="cd00096">
    <property type="entry name" value="Ig"/>
    <property type="match status" value="1"/>
</dbReference>
<dbReference type="InterPro" id="IPR003599">
    <property type="entry name" value="Ig_sub"/>
</dbReference>
<feature type="chain" id="PRO_5034531209" evidence="9">
    <location>
        <begin position="22"/>
        <end position="1850"/>
    </location>
</feature>
<name>A0A8E0VGA0_9TREM</name>
<feature type="compositionally biased region" description="Polar residues" evidence="7">
    <location>
        <begin position="1520"/>
        <end position="1529"/>
    </location>
</feature>
<dbReference type="SMART" id="SM00409">
    <property type="entry name" value="IG"/>
    <property type="match status" value="9"/>
</dbReference>
<feature type="transmembrane region" description="Helical" evidence="8">
    <location>
        <begin position="1331"/>
        <end position="1357"/>
    </location>
</feature>
<dbReference type="InterPro" id="IPR013106">
    <property type="entry name" value="Ig_V-set"/>
</dbReference>
<feature type="domain" description="Ig-like" evidence="10">
    <location>
        <begin position="226"/>
        <end position="341"/>
    </location>
</feature>
<feature type="domain" description="Fibronectin type-III" evidence="11">
    <location>
        <begin position="1212"/>
        <end position="1309"/>
    </location>
</feature>
<feature type="domain" description="Ig-like" evidence="10">
    <location>
        <begin position="512"/>
        <end position="632"/>
    </location>
</feature>